<dbReference type="AlphaFoldDB" id="A0A8K1FMA8"/>
<organism evidence="2 3">
    <name type="scientific">Pythium oligandrum</name>
    <name type="common">Mycoparasitic fungus</name>
    <dbReference type="NCBI Taxonomy" id="41045"/>
    <lineage>
        <taxon>Eukaryota</taxon>
        <taxon>Sar</taxon>
        <taxon>Stramenopiles</taxon>
        <taxon>Oomycota</taxon>
        <taxon>Peronosporomycetes</taxon>
        <taxon>Pythiales</taxon>
        <taxon>Pythiaceae</taxon>
        <taxon>Pythium</taxon>
    </lineage>
</organism>
<keyword evidence="3" id="KW-1185">Reference proteome</keyword>
<evidence type="ECO:0000313" key="2">
    <source>
        <dbReference type="EMBL" id="TMW64667.1"/>
    </source>
</evidence>
<protein>
    <submittedName>
        <fullName evidence="2">Uncharacterized protein</fullName>
    </submittedName>
</protein>
<accession>A0A8K1FMA8</accession>
<evidence type="ECO:0000313" key="3">
    <source>
        <dbReference type="Proteomes" id="UP000794436"/>
    </source>
</evidence>
<reference evidence="2" key="1">
    <citation type="submission" date="2019-03" db="EMBL/GenBank/DDBJ databases">
        <title>Long read genome sequence of the mycoparasitic Pythium oligandrum ATCC 38472 isolated from sugarbeet rhizosphere.</title>
        <authorList>
            <person name="Gaulin E."/>
        </authorList>
    </citation>
    <scope>NUCLEOTIDE SEQUENCE</scope>
    <source>
        <strain evidence="2">ATCC 38472_TT</strain>
    </source>
</reference>
<feature type="compositionally biased region" description="Polar residues" evidence="1">
    <location>
        <begin position="64"/>
        <end position="77"/>
    </location>
</feature>
<dbReference type="Proteomes" id="UP000794436">
    <property type="component" value="Unassembled WGS sequence"/>
</dbReference>
<feature type="region of interest" description="Disordered" evidence="1">
    <location>
        <begin position="49"/>
        <end position="84"/>
    </location>
</feature>
<evidence type="ECO:0000256" key="1">
    <source>
        <dbReference type="SAM" id="MobiDB-lite"/>
    </source>
</evidence>
<gene>
    <name evidence="2" type="ORF">Poli38472_011547</name>
</gene>
<proteinExistence type="predicted"/>
<name>A0A8K1FMA8_PYTOL</name>
<sequence>MLRDDDPLMTRVRRRVHAGEKTAAIHQFITEHSDKRVTKKDVYNVIQRIQKEGRGTDDEENSESDSAQQCGEPSTSGEESRELTYEEKYAEIKPLCDAICEKIAELDGDDFHAAMRTFEFFRDYVVSMKDSTEILSFPEYLESLGLILASRPISRQK</sequence>
<comment type="caution">
    <text evidence="2">The sequence shown here is derived from an EMBL/GenBank/DDBJ whole genome shotgun (WGS) entry which is preliminary data.</text>
</comment>
<dbReference type="EMBL" id="SPLM01000039">
    <property type="protein sequence ID" value="TMW64667.1"/>
    <property type="molecule type" value="Genomic_DNA"/>
</dbReference>